<evidence type="ECO:0000256" key="1">
    <source>
        <dbReference type="SAM" id="MobiDB-lite"/>
    </source>
</evidence>
<organism evidence="2 3">
    <name type="scientific">Sulfitobacter brevis</name>
    <dbReference type="NCBI Taxonomy" id="74348"/>
    <lineage>
        <taxon>Bacteria</taxon>
        <taxon>Pseudomonadati</taxon>
        <taxon>Pseudomonadota</taxon>
        <taxon>Alphaproteobacteria</taxon>
        <taxon>Rhodobacterales</taxon>
        <taxon>Roseobacteraceae</taxon>
        <taxon>Sulfitobacter</taxon>
    </lineage>
</organism>
<accession>A0A1I2EIT9</accession>
<dbReference type="Proteomes" id="UP000198977">
    <property type="component" value="Unassembled WGS sequence"/>
</dbReference>
<dbReference type="AntiFam" id="ANF00041">
    <property type="entry name" value="Antisense to RNaseP"/>
</dbReference>
<protein>
    <submittedName>
        <fullName evidence="2">Uncharacterized protein</fullName>
    </submittedName>
</protein>
<dbReference type="EMBL" id="FOMW01000012">
    <property type="protein sequence ID" value="SFE92446.1"/>
    <property type="molecule type" value="Genomic_DNA"/>
</dbReference>
<dbReference type="AntiFam" id="ANF00042">
    <property type="entry name" value="Antisense to RNaseP"/>
</dbReference>
<gene>
    <name evidence="2" type="ORF">SAMN04488523_11260</name>
</gene>
<reference evidence="2 3" key="1">
    <citation type="submission" date="2016-10" db="EMBL/GenBank/DDBJ databases">
        <authorList>
            <person name="de Groot N.N."/>
        </authorList>
    </citation>
    <scope>NUCLEOTIDE SEQUENCE [LARGE SCALE GENOMIC DNA]</scope>
    <source>
        <strain evidence="2 3">DSM 11443</strain>
    </source>
</reference>
<feature type="compositionally biased region" description="Low complexity" evidence="1">
    <location>
        <begin position="106"/>
        <end position="125"/>
    </location>
</feature>
<keyword evidence="3" id="KW-1185">Reference proteome</keyword>
<evidence type="ECO:0000313" key="3">
    <source>
        <dbReference type="Proteomes" id="UP000198977"/>
    </source>
</evidence>
<feature type="region of interest" description="Disordered" evidence="1">
    <location>
        <begin position="106"/>
        <end position="169"/>
    </location>
</feature>
<proteinExistence type="predicted"/>
<dbReference type="AlphaFoldDB" id="A0A1I2EIT9"/>
<evidence type="ECO:0000313" key="2">
    <source>
        <dbReference type="EMBL" id="SFE92446.1"/>
    </source>
</evidence>
<name>A0A1I2EIT9_9RHOB</name>
<feature type="compositionally biased region" description="Low complexity" evidence="1">
    <location>
        <begin position="134"/>
        <end position="151"/>
    </location>
</feature>
<sequence>MTIHLTTPLPMQLQLPTRTCWGRSIPARCRARGPYLALLPVGLALPPLLPAARWALTPPFHPYPKVPAEAAVRGGLFSVALSVGLPRPGVTRHRIFLESGLSSTLLPRPRSSSLPRPPALASRPSGVNGAAALARTARPQDRQAPAAPDLAGETVGARRPAAWRHRQQR</sequence>